<dbReference type="Proteomes" id="UP000049983">
    <property type="component" value="Unassembled WGS sequence"/>
</dbReference>
<dbReference type="SUPFAM" id="SSF53850">
    <property type="entry name" value="Periplasmic binding protein-like II"/>
    <property type="match status" value="1"/>
</dbReference>
<name>A0A0M7A2Y3_9HYPH</name>
<evidence type="ECO:0000256" key="2">
    <source>
        <dbReference type="ARBA" id="ARBA00023015"/>
    </source>
</evidence>
<dbReference type="InterPro" id="IPR036390">
    <property type="entry name" value="WH_DNA-bd_sf"/>
</dbReference>
<proteinExistence type="inferred from homology"/>
<feature type="domain" description="HTH lysR-type" evidence="5">
    <location>
        <begin position="3"/>
        <end position="60"/>
    </location>
</feature>
<keyword evidence="7" id="KW-1185">Reference proteome</keyword>
<sequence length="311" mass="34248">MFIDPRHLEQLAVIVDSETLQEAADKIGTSQPALSRMIKSLEARSGMTLFDRDSKPLKATRLCLELANQGKAVKSAQRRAMECVQLAAQGRGGFLKVGVPPFLCRRLVSEAVAKFVSEQSAAHIELVPDYYSGLQERLLQNVIDVIVAPSKYVDHSNADFILEPLFEDTNVIVGRAGHPLFGKRQLTAEDLSAVTWIGHSDSSVLRYDMETALKLLGLRHLHLAFQSGSADAIIEVLRNTDLLTVLPRYAICSDNSDGMAIAPVDLPNSVQVICMITFSGRNESELMRAFKVHLREHVAAKNMNVDLQSAL</sequence>
<dbReference type="STRING" id="311410.LA5095_01275"/>
<evidence type="ECO:0000259" key="5">
    <source>
        <dbReference type="PROSITE" id="PS50931"/>
    </source>
</evidence>
<accession>A0A0M7A2Y3</accession>
<protein>
    <submittedName>
        <fullName evidence="6">Galactose-binding protein regulator</fullName>
    </submittedName>
</protein>
<dbReference type="GO" id="GO:0003700">
    <property type="term" value="F:DNA-binding transcription factor activity"/>
    <property type="evidence" value="ECO:0007669"/>
    <property type="project" value="InterPro"/>
</dbReference>
<dbReference type="InterPro" id="IPR050950">
    <property type="entry name" value="HTH-type_LysR_regulators"/>
</dbReference>
<dbReference type="CDD" id="cd05466">
    <property type="entry name" value="PBP2_LTTR_substrate"/>
    <property type="match status" value="1"/>
</dbReference>
<dbReference type="Pfam" id="PF00126">
    <property type="entry name" value="HTH_1"/>
    <property type="match status" value="1"/>
</dbReference>
<dbReference type="InterPro" id="IPR036388">
    <property type="entry name" value="WH-like_DNA-bd_sf"/>
</dbReference>
<evidence type="ECO:0000256" key="3">
    <source>
        <dbReference type="ARBA" id="ARBA00023125"/>
    </source>
</evidence>
<dbReference type="GO" id="GO:0005829">
    <property type="term" value="C:cytosol"/>
    <property type="evidence" value="ECO:0007669"/>
    <property type="project" value="TreeGrafter"/>
</dbReference>
<evidence type="ECO:0000256" key="4">
    <source>
        <dbReference type="ARBA" id="ARBA00023163"/>
    </source>
</evidence>
<dbReference type="InterPro" id="IPR005119">
    <property type="entry name" value="LysR_subst-bd"/>
</dbReference>
<dbReference type="Pfam" id="PF03466">
    <property type="entry name" value="LysR_substrate"/>
    <property type="match status" value="1"/>
</dbReference>
<evidence type="ECO:0000256" key="1">
    <source>
        <dbReference type="ARBA" id="ARBA00009437"/>
    </source>
</evidence>
<dbReference type="InterPro" id="IPR000847">
    <property type="entry name" value="LysR_HTH_N"/>
</dbReference>
<dbReference type="GeneID" id="97669908"/>
<dbReference type="PANTHER" id="PTHR30419">
    <property type="entry name" value="HTH-TYPE TRANSCRIPTIONAL REGULATOR YBHD"/>
    <property type="match status" value="1"/>
</dbReference>
<keyword evidence="4" id="KW-0804">Transcription</keyword>
<evidence type="ECO:0000313" key="7">
    <source>
        <dbReference type="Proteomes" id="UP000049983"/>
    </source>
</evidence>
<dbReference type="PRINTS" id="PR00039">
    <property type="entry name" value="HTHLYSR"/>
</dbReference>
<dbReference type="AlphaFoldDB" id="A0A0M7A2Y3"/>
<reference evidence="7" key="1">
    <citation type="submission" date="2015-07" db="EMBL/GenBank/DDBJ databases">
        <authorList>
            <person name="Rodrigo-Torres Lidia"/>
            <person name="Arahal R.David."/>
        </authorList>
    </citation>
    <scope>NUCLEOTIDE SEQUENCE [LARGE SCALE GENOMIC DNA]</scope>
    <source>
        <strain evidence="7">CECT 5096</strain>
    </source>
</reference>
<dbReference type="Gene3D" id="3.40.190.290">
    <property type="match status" value="1"/>
</dbReference>
<dbReference type="EMBL" id="CXWC01000010">
    <property type="protein sequence ID" value="CTQ70455.1"/>
    <property type="molecule type" value="Genomic_DNA"/>
</dbReference>
<dbReference type="PROSITE" id="PS50931">
    <property type="entry name" value="HTH_LYSR"/>
    <property type="match status" value="1"/>
</dbReference>
<dbReference type="GO" id="GO:0003677">
    <property type="term" value="F:DNA binding"/>
    <property type="evidence" value="ECO:0007669"/>
    <property type="project" value="UniProtKB-KW"/>
</dbReference>
<dbReference type="OrthoDB" id="9803030at2"/>
<comment type="similarity">
    <text evidence="1">Belongs to the LysR transcriptional regulatory family.</text>
</comment>
<gene>
    <name evidence="6" type="primary">gbpR_2</name>
    <name evidence="6" type="ORF">LA5096_02530</name>
</gene>
<dbReference type="Gene3D" id="1.10.10.10">
    <property type="entry name" value="Winged helix-like DNA-binding domain superfamily/Winged helix DNA-binding domain"/>
    <property type="match status" value="1"/>
</dbReference>
<dbReference type="RefSeq" id="WP_055113158.1">
    <property type="nucleotide sequence ID" value="NZ_CANMGD010000009.1"/>
</dbReference>
<organism evidence="6 7">
    <name type="scientific">Roseibium album</name>
    <dbReference type="NCBI Taxonomy" id="311410"/>
    <lineage>
        <taxon>Bacteria</taxon>
        <taxon>Pseudomonadati</taxon>
        <taxon>Pseudomonadota</taxon>
        <taxon>Alphaproteobacteria</taxon>
        <taxon>Hyphomicrobiales</taxon>
        <taxon>Stappiaceae</taxon>
        <taxon>Roseibium</taxon>
    </lineage>
</organism>
<keyword evidence="3" id="KW-0238">DNA-binding</keyword>
<keyword evidence="2" id="KW-0805">Transcription regulation</keyword>
<dbReference type="SUPFAM" id="SSF46785">
    <property type="entry name" value="Winged helix' DNA-binding domain"/>
    <property type="match status" value="1"/>
</dbReference>
<evidence type="ECO:0000313" key="6">
    <source>
        <dbReference type="EMBL" id="CTQ70455.1"/>
    </source>
</evidence>